<sequence>MKRLRVDETVKEGSEPPLSGSGISQGGALYHQSLPNVVTGPLSYSNTPGSTVKVVSEGMQSGLYPPTPPVSYGHPLPAATTPHSLKPPAMSIPVGGHSQLRTAGGSPSGAGMQESAQQQSPSTTNFQRLKVEDALSYLDLVKFKFGAKPQVYNDFLDIMKEFKSQTIDTPGVITRVSNLFKGFPELIVGFNTFLPPGYKIEVQRNDQGYAFQVSVSMPSPTGSINSGSQEHRSAMILKGSGTINVSGQQAPSTQPLTITQHMTPVTPQAPQQPQQPPIVHHTPPYGGNAAPPLSYGSLTLSAAQAAVTHALQGRTDTPQNQPVEFNHAITYVNKIKVRYYGEMEEKPKKRKSYGRMTDVAKKLRLCSHELGPDCKCKRLNCFVNVSDENKLRILRDFNNNYSTYDEQNTYLAGLITVVPVKRRRAKNPESGVKKFNDASYSFRVRCTDASRSSRYSNLKTSKTYLPEELNITKMYSMFKKKFPHTNISYDSYKKVFNEKYNISFGYPRSDTCSQCDEMNSQLKTLQSKIKISTEDNELNSLNVQFRRLEFDRQLHLTKAETFYQRKRQAKLSARADVAVEAICMDFAKNLPIPNISTNDVYYSRQLSLYLFNVHVLSSQQSVYFGYPETVGQKGSNNSRFQGQPEKYKKFLEILHTYQKEQRTLKESSSIGSSLKHLTEQEVYSQVAKLFENQSDLLTEFGQFLPDATSHISQAPVSEHNSVKKLPAKPYHRDHMPERHGVHHKPSHISGSTVKRSPPYSTYQHRDAPPPKKHKISQTCRDVSLSEAGKYGTLNDYAFFDKVLIVICVT</sequence>
<evidence type="ECO:0008006" key="10">
    <source>
        <dbReference type="Google" id="ProtNLM"/>
    </source>
</evidence>
<gene>
    <name evidence="8" type="ORF">DIABBA_LOCUS6650</name>
</gene>
<proteinExistence type="predicted"/>
<evidence type="ECO:0000256" key="6">
    <source>
        <dbReference type="PROSITE-ProRule" id="PRU00810"/>
    </source>
</evidence>
<dbReference type="InterPro" id="IPR036600">
    <property type="entry name" value="PAH_sf"/>
</dbReference>
<evidence type="ECO:0000256" key="1">
    <source>
        <dbReference type="ARBA" id="ARBA00004123"/>
    </source>
</evidence>
<feature type="compositionally biased region" description="Polar residues" evidence="7">
    <location>
        <begin position="114"/>
        <end position="124"/>
    </location>
</feature>
<reference evidence="8" key="1">
    <citation type="submission" date="2022-01" db="EMBL/GenBank/DDBJ databases">
        <authorList>
            <person name="King R."/>
        </authorList>
    </citation>
    <scope>NUCLEOTIDE SEQUENCE</scope>
</reference>
<organism evidence="8 9">
    <name type="scientific">Diabrotica balteata</name>
    <name type="common">Banded cucumber beetle</name>
    <dbReference type="NCBI Taxonomy" id="107213"/>
    <lineage>
        <taxon>Eukaryota</taxon>
        <taxon>Metazoa</taxon>
        <taxon>Ecdysozoa</taxon>
        <taxon>Arthropoda</taxon>
        <taxon>Hexapoda</taxon>
        <taxon>Insecta</taxon>
        <taxon>Pterygota</taxon>
        <taxon>Neoptera</taxon>
        <taxon>Endopterygota</taxon>
        <taxon>Coleoptera</taxon>
        <taxon>Polyphaga</taxon>
        <taxon>Cucujiformia</taxon>
        <taxon>Chrysomeloidea</taxon>
        <taxon>Chrysomelidae</taxon>
        <taxon>Galerucinae</taxon>
        <taxon>Diabroticina</taxon>
        <taxon>Diabroticites</taxon>
        <taxon>Diabrotica</taxon>
    </lineage>
</organism>
<feature type="region of interest" description="Disordered" evidence="7">
    <location>
        <begin position="91"/>
        <end position="124"/>
    </location>
</feature>
<keyword evidence="9" id="KW-1185">Reference proteome</keyword>
<keyword evidence="4" id="KW-0832">Ubl conjugation</keyword>
<name>A0A9N9SVU3_DIABA</name>
<dbReference type="Pfam" id="PF02671">
    <property type="entry name" value="PAH"/>
    <property type="match status" value="2"/>
</dbReference>
<dbReference type="PANTHER" id="PTHR12346">
    <property type="entry name" value="SIN3B-RELATED"/>
    <property type="match status" value="1"/>
</dbReference>
<feature type="region of interest" description="Disordered" evidence="7">
    <location>
        <begin position="737"/>
        <end position="777"/>
    </location>
</feature>
<evidence type="ECO:0000256" key="3">
    <source>
        <dbReference type="ARBA" id="ARBA00022553"/>
    </source>
</evidence>
<feature type="region of interest" description="Disordered" evidence="7">
    <location>
        <begin position="1"/>
        <end position="27"/>
    </location>
</feature>
<dbReference type="Proteomes" id="UP001153709">
    <property type="component" value="Chromosome 4"/>
</dbReference>
<feature type="compositionally biased region" description="Polar residues" evidence="7">
    <location>
        <begin position="748"/>
        <end position="762"/>
    </location>
</feature>
<dbReference type="AlphaFoldDB" id="A0A9N9SVU3"/>
<dbReference type="InterPro" id="IPR039774">
    <property type="entry name" value="Sin3-like"/>
</dbReference>
<dbReference type="FunFam" id="1.20.1160.11:FF:000005">
    <property type="entry name" value="SIN3 transcription regulator family member B"/>
    <property type="match status" value="1"/>
</dbReference>
<evidence type="ECO:0000256" key="7">
    <source>
        <dbReference type="SAM" id="MobiDB-lite"/>
    </source>
</evidence>
<dbReference type="GO" id="GO:0070822">
    <property type="term" value="C:Sin3-type complex"/>
    <property type="evidence" value="ECO:0007669"/>
    <property type="project" value="TreeGrafter"/>
</dbReference>
<keyword evidence="3" id="KW-0597">Phosphoprotein</keyword>
<dbReference type="OrthoDB" id="10265969at2759"/>
<dbReference type="PROSITE" id="PS51477">
    <property type="entry name" value="PAH"/>
    <property type="match status" value="2"/>
</dbReference>
<evidence type="ECO:0000256" key="4">
    <source>
        <dbReference type="ARBA" id="ARBA00022843"/>
    </source>
</evidence>
<dbReference type="SUPFAM" id="SSF47762">
    <property type="entry name" value="PAH2 domain"/>
    <property type="match status" value="2"/>
</dbReference>
<comment type="subcellular location">
    <subcellularLocation>
        <location evidence="1 6">Nucleus</location>
    </subcellularLocation>
</comment>
<protein>
    <recommendedName>
        <fullName evidence="10">Histone deacetylase interacting domain-containing protein</fullName>
    </recommendedName>
</protein>
<keyword evidence="2" id="KW-0678">Repressor</keyword>
<evidence type="ECO:0000256" key="2">
    <source>
        <dbReference type="ARBA" id="ARBA00022491"/>
    </source>
</evidence>
<dbReference type="GO" id="GO:0003714">
    <property type="term" value="F:transcription corepressor activity"/>
    <property type="evidence" value="ECO:0007669"/>
    <property type="project" value="InterPro"/>
</dbReference>
<dbReference type="PANTHER" id="PTHR12346:SF0">
    <property type="entry name" value="SIN3A, ISOFORM G"/>
    <property type="match status" value="1"/>
</dbReference>
<evidence type="ECO:0000313" key="9">
    <source>
        <dbReference type="Proteomes" id="UP001153709"/>
    </source>
</evidence>
<dbReference type="Gene3D" id="1.20.1160.11">
    <property type="entry name" value="Paired amphipathic helix"/>
    <property type="match status" value="2"/>
</dbReference>
<dbReference type="InterPro" id="IPR003822">
    <property type="entry name" value="PAH"/>
</dbReference>
<evidence type="ECO:0000256" key="5">
    <source>
        <dbReference type="ARBA" id="ARBA00023242"/>
    </source>
</evidence>
<dbReference type="GO" id="GO:0000122">
    <property type="term" value="P:negative regulation of transcription by RNA polymerase II"/>
    <property type="evidence" value="ECO:0007669"/>
    <property type="project" value="TreeGrafter"/>
</dbReference>
<dbReference type="FunFam" id="1.20.1160.11:FF:000001">
    <property type="entry name" value="Paired amphipathic helix protein Sin3"/>
    <property type="match status" value="1"/>
</dbReference>
<dbReference type="EMBL" id="OU898279">
    <property type="protein sequence ID" value="CAG9833239.1"/>
    <property type="molecule type" value="Genomic_DNA"/>
</dbReference>
<keyword evidence="5 6" id="KW-0539">Nucleus</keyword>
<evidence type="ECO:0000313" key="8">
    <source>
        <dbReference type="EMBL" id="CAG9833239.1"/>
    </source>
</evidence>
<accession>A0A9N9SVU3</accession>
<feature type="compositionally biased region" description="Basic and acidic residues" evidence="7">
    <location>
        <begin position="1"/>
        <end position="14"/>
    </location>
</feature>